<comment type="caution">
    <text evidence="2">The sequence shown here is derived from an EMBL/GenBank/DDBJ whole genome shotgun (WGS) entry which is preliminary data.</text>
</comment>
<name>A0A540LHX6_MALBA</name>
<reference evidence="2 3" key="1">
    <citation type="journal article" date="2019" name="G3 (Bethesda)">
        <title>Sequencing of a Wild Apple (Malus baccata) Genome Unravels the Differences Between Cultivated and Wild Apple Species Regarding Disease Resistance and Cold Tolerance.</title>
        <authorList>
            <person name="Chen X."/>
        </authorList>
    </citation>
    <scope>NUCLEOTIDE SEQUENCE [LARGE SCALE GENOMIC DNA]</scope>
    <source>
        <strain evidence="3">cv. Shandingzi</strain>
        <tissue evidence="2">Leaves</tissue>
    </source>
</reference>
<proteinExistence type="predicted"/>
<keyword evidence="3" id="KW-1185">Reference proteome</keyword>
<dbReference type="Proteomes" id="UP000315295">
    <property type="component" value="Unassembled WGS sequence"/>
</dbReference>
<gene>
    <name evidence="2" type="ORF">C1H46_028389</name>
</gene>
<dbReference type="EMBL" id="VIEB01000578">
    <property type="protein sequence ID" value="TQD86050.1"/>
    <property type="molecule type" value="Genomic_DNA"/>
</dbReference>
<protein>
    <submittedName>
        <fullName evidence="2">Uncharacterized protein</fullName>
    </submittedName>
</protein>
<accession>A0A540LHX6</accession>
<evidence type="ECO:0000313" key="2">
    <source>
        <dbReference type="EMBL" id="TQD86050.1"/>
    </source>
</evidence>
<dbReference type="AlphaFoldDB" id="A0A540LHX6"/>
<evidence type="ECO:0000313" key="3">
    <source>
        <dbReference type="Proteomes" id="UP000315295"/>
    </source>
</evidence>
<feature type="region of interest" description="Disordered" evidence="1">
    <location>
        <begin position="18"/>
        <end position="45"/>
    </location>
</feature>
<evidence type="ECO:0000256" key="1">
    <source>
        <dbReference type="SAM" id="MobiDB-lite"/>
    </source>
</evidence>
<sequence length="92" mass="11014">MTENLLSIRNKMVEHWLKSEKKKKKAQRALQEDNHQQEYKNTNRNTIRKRKMVCESWTYSHRPTTPKGSCICNSLKLPRLFSDQKHQQGRTS</sequence>
<organism evidence="2 3">
    <name type="scientific">Malus baccata</name>
    <name type="common">Siberian crab apple</name>
    <name type="synonym">Pyrus baccata</name>
    <dbReference type="NCBI Taxonomy" id="106549"/>
    <lineage>
        <taxon>Eukaryota</taxon>
        <taxon>Viridiplantae</taxon>
        <taxon>Streptophyta</taxon>
        <taxon>Embryophyta</taxon>
        <taxon>Tracheophyta</taxon>
        <taxon>Spermatophyta</taxon>
        <taxon>Magnoliopsida</taxon>
        <taxon>eudicotyledons</taxon>
        <taxon>Gunneridae</taxon>
        <taxon>Pentapetalae</taxon>
        <taxon>rosids</taxon>
        <taxon>fabids</taxon>
        <taxon>Rosales</taxon>
        <taxon>Rosaceae</taxon>
        <taxon>Amygdaloideae</taxon>
        <taxon>Maleae</taxon>
        <taxon>Malus</taxon>
    </lineage>
</organism>